<dbReference type="AlphaFoldDB" id="A0A4Q2U358"/>
<dbReference type="EMBL" id="QYBB01000066">
    <property type="protein sequence ID" value="RYC29155.1"/>
    <property type="molecule type" value="Genomic_DNA"/>
</dbReference>
<organism evidence="1 2">
    <name type="scientific">Lichenibacterium minor</name>
    <dbReference type="NCBI Taxonomy" id="2316528"/>
    <lineage>
        <taxon>Bacteria</taxon>
        <taxon>Pseudomonadati</taxon>
        <taxon>Pseudomonadota</taxon>
        <taxon>Alphaproteobacteria</taxon>
        <taxon>Hyphomicrobiales</taxon>
        <taxon>Lichenihabitantaceae</taxon>
        <taxon>Lichenibacterium</taxon>
    </lineage>
</organism>
<dbReference type="Proteomes" id="UP000290759">
    <property type="component" value="Unassembled WGS sequence"/>
</dbReference>
<dbReference type="OrthoDB" id="9801773at2"/>
<evidence type="ECO:0000313" key="1">
    <source>
        <dbReference type="EMBL" id="RYC29155.1"/>
    </source>
</evidence>
<keyword evidence="2" id="KW-1185">Reference proteome</keyword>
<dbReference type="GO" id="GO:0015035">
    <property type="term" value="F:protein-disulfide reductase activity"/>
    <property type="evidence" value="ECO:0007669"/>
    <property type="project" value="InterPro"/>
</dbReference>
<proteinExistence type="predicted"/>
<dbReference type="Pfam" id="PF04134">
    <property type="entry name" value="DCC1-like"/>
    <property type="match status" value="1"/>
</dbReference>
<dbReference type="InterPro" id="IPR007263">
    <property type="entry name" value="DCC1-like"/>
</dbReference>
<accession>A0A4Q2U358</accession>
<evidence type="ECO:0000313" key="2">
    <source>
        <dbReference type="Proteomes" id="UP000290759"/>
    </source>
</evidence>
<dbReference type="RefSeq" id="WP_129229771.1">
    <property type="nucleotide sequence ID" value="NZ_QYBB01000066.1"/>
</dbReference>
<name>A0A4Q2U358_9HYPH</name>
<comment type="caution">
    <text evidence="1">The sequence shown here is derived from an EMBL/GenBank/DDBJ whole genome shotgun (WGS) entry which is preliminary data.</text>
</comment>
<gene>
    <name evidence="1" type="ORF">D3273_25485</name>
</gene>
<reference evidence="1 2" key="1">
    <citation type="submission" date="2018-12" db="EMBL/GenBank/DDBJ databases">
        <authorList>
            <person name="Grouzdev D.S."/>
            <person name="Krutkina M.S."/>
        </authorList>
    </citation>
    <scope>NUCLEOTIDE SEQUENCE [LARGE SCALE GENOMIC DNA]</scope>
    <source>
        <strain evidence="1 2">RmlP026</strain>
    </source>
</reference>
<protein>
    <submittedName>
        <fullName evidence="1">DUF393 domain-containing protein</fullName>
    </submittedName>
</protein>
<reference evidence="1 2" key="2">
    <citation type="submission" date="2019-02" db="EMBL/GenBank/DDBJ databases">
        <title>'Lichenibacterium ramalinii' gen. nov. sp. nov., 'Lichenibacterium minor' gen. nov. sp. nov.</title>
        <authorList>
            <person name="Pankratov T."/>
        </authorList>
    </citation>
    <scope>NUCLEOTIDE SEQUENCE [LARGE SCALE GENOMIC DNA]</scope>
    <source>
        <strain evidence="1 2">RmlP026</strain>
    </source>
</reference>
<sequence>MTTLTVWFDGGCPLCRREIALMRRLAPPGAIRFIDLDDGDADCPLDRGRLLARFHALEDGRMVSGAAAFAAMWRSIPRLRPLGLAARNPLVLAGLERLYRAFLRGRPRLQRWVARRDARRAAA</sequence>